<feature type="domain" description="Immunoglobulin V-set" evidence="13">
    <location>
        <begin position="51"/>
        <end position="141"/>
    </location>
</feature>
<feature type="signal peptide" evidence="12">
    <location>
        <begin position="1"/>
        <end position="36"/>
    </location>
</feature>
<evidence type="ECO:0000259" key="13">
    <source>
        <dbReference type="Pfam" id="PF07686"/>
    </source>
</evidence>
<evidence type="ECO:0000256" key="3">
    <source>
        <dbReference type="ARBA" id="ARBA00022692"/>
    </source>
</evidence>
<name>A0A2Y9R626_TRIMA</name>
<dbReference type="STRING" id="127582.A0A2Y9R626"/>
<evidence type="ECO:0000313" key="21">
    <source>
        <dbReference type="RefSeq" id="XP_023589956.1"/>
    </source>
</evidence>
<dbReference type="GO" id="GO:0005886">
    <property type="term" value="C:plasma membrane"/>
    <property type="evidence" value="ECO:0007669"/>
    <property type="project" value="UniProtKB-SubCell"/>
</dbReference>
<dbReference type="RefSeq" id="XP_023589955.1">
    <property type="nucleotide sequence ID" value="XM_023734187.1"/>
</dbReference>
<feature type="chain" id="PRO_5044583520" evidence="12">
    <location>
        <begin position="37"/>
        <end position="276"/>
    </location>
</feature>
<dbReference type="RefSeq" id="XP_023589956.1">
    <property type="nucleotide sequence ID" value="XM_023734188.1"/>
</dbReference>
<evidence type="ECO:0000256" key="1">
    <source>
        <dbReference type="ARBA" id="ARBA00004251"/>
    </source>
</evidence>
<dbReference type="Gene3D" id="2.60.40.10">
    <property type="entry name" value="Immunoglobulins"/>
    <property type="match status" value="1"/>
</dbReference>
<evidence type="ECO:0000313" key="14">
    <source>
        <dbReference type="Proteomes" id="UP000248480"/>
    </source>
</evidence>
<evidence type="ECO:0000256" key="7">
    <source>
        <dbReference type="ARBA" id="ARBA00023157"/>
    </source>
</evidence>
<gene>
    <name evidence="15 16 17 18 19 20 21" type="primary">TREM1</name>
</gene>
<evidence type="ECO:0000313" key="19">
    <source>
        <dbReference type="RefSeq" id="XP_023589954.1"/>
    </source>
</evidence>
<dbReference type="InterPro" id="IPR036179">
    <property type="entry name" value="Ig-like_dom_sf"/>
</dbReference>
<dbReference type="OrthoDB" id="8959642at2759"/>
<sequence>MASRQRVQKLDRMGATGLWRWSRLLLLLLYVSGFQAVSIMEKKVCLIEGNNLTEICPYNIMKYASSLKAWQRVRSQGPPETLVRTKTRNTDINQAQAGRYLLEDFPTEAVVKVTVTGLQRQDKGLYQCVIDLSPRDPVILHDRIRLVHCDDSSGTTVLNKNPIQTLVETTTLPLTTATMTPRTPLLRPRTVTKPLSTSTAIFSSPGLRNNFTNVGDVTSQSPVRKTEATPAVWKKGIQHRALFAQVMEELRSQPGRGEAPQRRPRKPLSPCLGWAP</sequence>
<evidence type="ECO:0000256" key="5">
    <source>
        <dbReference type="ARBA" id="ARBA00022989"/>
    </source>
</evidence>
<dbReference type="RefSeq" id="XP_023589953.1">
    <property type="nucleotide sequence ID" value="XM_023734185.1"/>
</dbReference>
<evidence type="ECO:0000256" key="6">
    <source>
        <dbReference type="ARBA" id="ARBA00023136"/>
    </source>
</evidence>
<dbReference type="InterPro" id="IPR013783">
    <property type="entry name" value="Ig-like_fold"/>
</dbReference>
<dbReference type="Pfam" id="PF07686">
    <property type="entry name" value="V-set"/>
    <property type="match status" value="1"/>
</dbReference>
<evidence type="ECO:0000313" key="20">
    <source>
        <dbReference type="RefSeq" id="XP_023589955.1"/>
    </source>
</evidence>
<keyword evidence="6" id="KW-0472">Membrane</keyword>
<keyword evidence="7" id="KW-1015">Disulfide bond</keyword>
<keyword evidence="2" id="KW-1003">Cell membrane</keyword>
<evidence type="ECO:0000256" key="8">
    <source>
        <dbReference type="ARBA" id="ARBA00023170"/>
    </source>
</evidence>
<dbReference type="SUPFAM" id="SSF48726">
    <property type="entry name" value="Immunoglobulin"/>
    <property type="match status" value="1"/>
</dbReference>
<keyword evidence="4 12" id="KW-0732">Signal</keyword>
<organism evidence="14 17">
    <name type="scientific">Trichechus manatus latirostris</name>
    <name type="common">Florida manatee</name>
    <dbReference type="NCBI Taxonomy" id="127582"/>
    <lineage>
        <taxon>Eukaryota</taxon>
        <taxon>Metazoa</taxon>
        <taxon>Chordata</taxon>
        <taxon>Craniata</taxon>
        <taxon>Vertebrata</taxon>
        <taxon>Euteleostomi</taxon>
        <taxon>Mammalia</taxon>
        <taxon>Eutheria</taxon>
        <taxon>Afrotheria</taxon>
        <taxon>Sirenia</taxon>
        <taxon>Trichechidae</taxon>
        <taxon>Trichechus</taxon>
    </lineage>
</organism>
<evidence type="ECO:0000256" key="2">
    <source>
        <dbReference type="ARBA" id="ARBA00022475"/>
    </source>
</evidence>
<protein>
    <submittedName>
        <fullName evidence="15 16">Triggering receptor expressed on myeloid cells 1 isoform X1</fullName>
    </submittedName>
</protein>
<evidence type="ECO:0000256" key="11">
    <source>
        <dbReference type="SAM" id="MobiDB-lite"/>
    </source>
</evidence>
<dbReference type="RefSeq" id="XP_023589950.1">
    <property type="nucleotide sequence ID" value="XM_023734182.1"/>
</dbReference>
<dbReference type="RefSeq" id="XP_023589951.1">
    <property type="nucleotide sequence ID" value="XM_023734183.1"/>
</dbReference>
<dbReference type="GO" id="GO:0030593">
    <property type="term" value="P:neutrophil chemotaxis"/>
    <property type="evidence" value="ECO:0007669"/>
    <property type="project" value="TreeGrafter"/>
</dbReference>
<dbReference type="PANTHER" id="PTHR19357:SF2">
    <property type="entry name" value="TRIGGERING RECEPTOR EXPRESSED ON MYELOID CELLS 3"/>
    <property type="match status" value="1"/>
</dbReference>
<dbReference type="Proteomes" id="UP000248480">
    <property type="component" value="Unplaced"/>
</dbReference>
<dbReference type="RefSeq" id="XP_023589954.1">
    <property type="nucleotide sequence ID" value="XM_023734186.1"/>
</dbReference>
<evidence type="ECO:0000256" key="9">
    <source>
        <dbReference type="ARBA" id="ARBA00023180"/>
    </source>
</evidence>
<keyword evidence="8 15" id="KW-0675">Receptor</keyword>
<evidence type="ECO:0000313" key="17">
    <source>
        <dbReference type="RefSeq" id="XP_023589952.1"/>
    </source>
</evidence>
<evidence type="ECO:0000256" key="10">
    <source>
        <dbReference type="ARBA" id="ARBA00023319"/>
    </source>
</evidence>
<keyword evidence="3" id="KW-0812">Transmembrane</keyword>
<dbReference type="CTD" id="54210"/>
<keyword evidence="5" id="KW-1133">Transmembrane helix</keyword>
<dbReference type="PANTHER" id="PTHR19357">
    <property type="entry name" value="TRIGGERING RECEPTOR EXPRESSED ON MYELOID CELLS 1"/>
    <property type="match status" value="1"/>
</dbReference>
<comment type="subcellular location">
    <subcellularLocation>
        <location evidence="1">Cell membrane</location>
        <topology evidence="1">Single-pass type I membrane protein</topology>
    </subcellularLocation>
</comment>
<dbReference type="AlphaFoldDB" id="A0A2Y9R626"/>
<keyword evidence="10" id="KW-0393">Immunoglobulin domain</keyword>
<dbReference type="KEGG" id="tmu:101356731"/>
<accession>A0A2Y9R626</accession>
<dbReference type="GeneID" id="101356731"/>
<keyword evidence="14" id="KW-1185">Reference proteome</keyword>
<dbReference type="RefSeq" id="XP_023589952.1">
    <property type="nucleotide sequence ID" value="XM_023734184.1"/>
</dbReference>
<evidence type="ECO:0000313" key="18">
    <source>
        <dbReference type="RefSeq" id="XP_023589953.1"/>
    </source>
</evidence>
<reference evidence="15 16" key="1">
    <citation type="submission" date="2025-04" db="UniProtKB">
        <authorList>
            <consortium name="RefSeq"/>
        </authorList>
    </citation>
    <scope>IDENTIFICATION</scope>
</reference>
<evidence type="ECO:0000256" key="4">
    <source>
        <dbReference type="ARBA" id="ARBA00022729"/>
    </source>
</evidence>
<evidence type="ECO:0000256" key="12">
    <source>
        <dbReference type="SAM" id="SignalP"/>
    </source>
</evidence>
<dbReference type="InterPro" id="IPR013106">
    <property type="entry name" value="Ig_V-set"/>
</dbReference>
<evidence type="ECO:0000313" key="16">
    <source>
        <dbReference type="RefSeq" id="XP_023589951.1"/>
    </source>
</evidence>
<evidence type="ECO:0000313" key="15">
    <source>
        <dbReference type="RefSeq" id="XP_023589950.1"/>
    </source>
</evidence>
<keyword evidence="9" id="KW-0325">Glycoprotein</keyword>
<feature type="region of interest" description="Disordered" evidence="11">
    <location>
        <begin position="250"/>
        <end position="276"/>
    </location>
</feature>
<proteinExistence type="predicted"/>
<dbReference type="GO" id="GO:0070945">
    <property type="term" value="P:neutrophil-mediated killing of gram-negative bacterium"/>
    <property type="evidence" value="ECO:0007669"/>
    <property type="project" value="TreeGrafter"/>
</dbReference>